<reference evidence="2" key="1">
    <citation type="journal article" date="2021" name="bioRxiv">
        <title>Whole Genome Assembly and Annotation of Northern Wild Rice, Zizania palustris L., Supports a Whole Genome Duplication in the Zizania Genus.</title>
        <authorList>
            <person name="Haas M."/>
            <person name="Kono T."/>
            <person name="Macchietto M."/>
            <person name="Millas R."/>
            <person name="McGilp L."/>
            <person name="Shao M."/>
            <person name="Duquette J."/>
            <person name="Hirsch C.N."/>
            <person name="Kimball J."/>
        </authorList>
    </citation>
    <scope>NUCLEOTIDE SEQUENCE</scope>
    <source>
        <tissue evidence="2">Fresh leaf tissue</tissue>
    </source>
</reference>
<feature type="compositionally biased region" description="Basic and acidic residues" evidence="1">
    <location>
        <begin position="212"/>
        <end position="226"/>
    </location>
</feature>
<feature type="region of interest" description="Disordered" evidence="1">
    <location>
        <begin position="1"/>
        <end position="69"/>
    </location>
</feature>
<comment type="caution">
    <text evidence="2">The sequence shown here is derived from an EMBL/GenBank/DDBJ whole genome shotgun (WGS) entry which is preliminary data.</text>
</comment>
<evidence type="ECO:0000313" key="2">
    <source>
        <dbReference type="EMBL" id="KAG8082775.1"/>
    </source>
</evidence>
<keyword evidence="3" id="KW-1185">Reference proteome</keyword>
<feature type="compositionally biased region" description="Basic and acidic residues" evidence="1">
    <location>
        <begin position="1"/>
        <end position="17"/>
    </location>
</feature>
<organism evidence="2 3">
    <name type="scientific">Zizania palustris</name>
    <name type="common">Northern wild rice</name>
    <dbReference type="NCBI Taxonomy" id="103762"/>
    <lineage>
        <taxon>Eukaryota</taxon>
        <taxon>Viridiplantae</taxon>
        <taxon>Streptophyta</taxon>
        <taxon>Embryophyta</taxon>
        <taxon>Tracheophyta</taxon>
        <taxon>Spermatophyta</taxon>
        <taxon>Magnoliopsida</taxon>
        <taxon>Liliopsida</taxon>
        <taxon>Poales</taxon>
        <taxon>Poaceae</taxon>
        <taxon>BOP clade</taxon>
        <taxon>Oryzoideae</taxon>
        <taxon>Oryzeae</taxon>
        <taxon>Zizaniinae</taxon>
        <taxon>Zizania</taxon>
    </lineage>
</organism>
<evidence type="ECO:0000313" key="3">
    <source>
        <dbReference type="Proteomes" id="UP000729402"/>
    </source>
</evidence>
<feature type="compositionally biased region" description="Low complexity" evidence="1">
    <location>
        <begin position="190"/>
        <end position="201"/>
    </location>
</feature>
<feature type="compositionally biased region" description="Polar residues" evidence="1">
    <location>
        <begin position="22"/>
        <end position="34"/>
    </location>
</feature>
<proteinExistence type="predicted"/>
<dbReference type="EMBL" id="JAAALK010000086">
    <property type="protein sequence ID" value="KAG8082775.1"/>
    <property type="molecule type" value="Genomic_DNA"/>
</dbReference>
<feature type="compositionally biased region" description="Low complexity" evidence="1">
    <location>
        <begin position="172"/>
        <end position="183"/>
    </location>
</feature>
<dbReference type="Proteomes" id="UP000729402">
    <property type="component" value="Unassembled WGS sequence"/>
</dbReference>
<feature type="compositionally biased region" description="Gly residues" evidence="1">
    <location>
        <begin position="227"/>
        <end position="241"/>
    </location>
</feature>
<accession>A0A8J5SXJ2</accession>
<sequence>MRGDRRQQRTCEAHGADGESSVGGSHTGRPSTRGHQWRLQLGRHGEWDRRRRRMGSGTMPAKRGDRAAAPEHLVAHGEPHQVGCARRTVQQGAGLAVSAPSSLAHEADREQSMRGCHHGCRCMAVAWGKQQDRDPAPREAGGGARGPELEDGAAQWPEGQGTTQREAGGGAQTRARARGQCGATAGGAARGVARASAGRSQSRQHDVSAISEMRETRRRSGADRSHGGGSTHGLTHGGGGSPAARLRGRREARNPSSDTM</sequence>
<reference evidence="2" key="2">
    <citation type="submission" date="2021-02" db="EMBL/GenBank/DDBJ databases">
        <authorList>
            <person name="Kimball J.A."/>
            <person name="Haas M.W."/>
            <person name="Macchietto M."/>
            <person name="Kono T."/>
            <person name="Duquette J."/>
            <person name="Shao M."/>
        </authorList>
    </citation>
    <scope>NUCLEOTIDE SEQUENCE</scope>
    <source>
        <tissue evidence="2">Fresh leaf tissue</tissue>
    </source>
</reference>
<evidence type="ECO:0000256" key="1">
    <source>
        <dbReference type="SAM" id="MobiDB-lite"/>
    </source>
</evidence>
<dbReference type="AlphaFoldDB" id="A0A8J5SXJ2"/>
<name>A0A8J5SXJ2_ZIZPA</name>
<protein>
    <submittedName>
        <fullName evidence="2">Uncharacterized protein</fullName>
    </submittedName>
</protein>
<gene>
    <name evidence="2" type="ORF">GUJ93_ZPchr0014g47414</name>
</gene>
<feature type="region of interest" description="Disordered" evidence="1">
    <location>
        <begin position="129"/>
        <end position="260"/>
    </location>
</feature>